<keyword evidence="1" id="KW-0472">Membrane</keyword>
<gene>
    <name evidence="2" type="ORF">ACFQDM_01025</name>
</gene>
<evidence type="ECO:0000313" key="3">
    <source>
        <dbReference type="Proteomes" id="UP001596303"/>
    </source>
</evidence>
<feature type="transmembrane region" description="Helical" evidence="1">
    <location>
        <begin position="18"/>
        <end position="40"/>
    </location>
</feature>
<keyword evidence="1" id="KW-1133">Transmembrane helix</keyword>
<proteinExistence type="predicted"/>
<dbReference type="Proteomes" id="UP001596303">
    <property type="component" value="Unassembled WGS sequence"/>
</dbReference>
<name>A0ABW1S4S5_9PROT</name>
<protein>
    <submittedName>
        <fullName evidence="2">Uncharacterized protein</fullName>
    </submittedName>
</protein>
<organism evidence="2 3">
    <name type="scientific">Ponticaulis profundi</name>
    <dbReference type="NCBI Taxonomy" id="2665222"/>
    <lineage>
        <taxon>Bacteria</taxon>
        <taxon>Pseudomonadati</taxon>
        <taxon>Pseudomonadota</taxon>
        <taxon>Alphaproteobacteria</taxon>
        <taxon>Hyphomonadales</taxon>
        <taxon>Hyphomonadaceae</taxon>
        <taxon>Ponticaulis</taxon>
    </lineage>
</organism>
<evidence type="ECO:0000256" key="1">
    <source>
        <dbReference type="SAM" id="Phobius"/>
    </source>
</evidence>
<keyword evidence="3" id="KW-1185">Reference proteome</keyword>
<reference evidence="3" key="1">
    <citation type="journal article" date="2019" name="Int. J. Syst. Evol. Microbiol.">
        <title>The Global Catalogue of Microorganisms (GCM) 10K type strain sequencing project: providing services to taxonomists for standard genome sequencing and annotation.</title>
        <authorList>
            <consortium name="The Broad Institute Genomics Platform"/>
            <consortium name="The Broad Institute Genome Sequencing Center for Infectious Disease"/>
            <person name="Wu L."/>
            <person name="Ma J."/>
        </authorList>
    </citation>
    <scope>NUCLEOTIDE SEQUENCE [LARGE SCALE GENOMIC DNA]</scope>
    <source>
        <strain evidence="3">CGMCC-1.15741</strain>
    </source>
</reference>
<dbReference type="RefSeq" id="WP_377374310.1">
    <property type="nucleotide sequence ID" value="NZ_JBHSSW010000002.1"/>
</dbReference>
<keyword evidence="1" id="KW-0812">Transmembrane</keyword>
<feature type="transmembrane region" description="Helical" evidence="1">
    <location>
        <begin position="122"/>
        <end position="149"/>
    </location>
</feature>
<evidence type="ECO:0000313" key="2">
    <source>
        <dbReference type="EMBL" id="MFC6196636.1"/>
    </source>
</evidence>
<feature type="transmembrane region" description="Helical" evidence="1">
    <location>
        <begin position="52"/>
        <end position="72"/>
    </location>
</feature>
<sequence>MESHQETSVLYQRAKRYLLANSGILLLFLVVGIDSTSSAFGISIKNTDFLDVIFFFISFYYLIQIQIFWTLQISTVRNTISFKIDHLLSSLISLCFMLAFLITSNNTKFLRNFLGEMAPKSATTLIIIIFFLFLSLLGAVAIFGSISAANEMKRKKRSKIFNSITSKEYFFVFSPEQYLKSKGRHGFTKMQFLEDGTIKKESRNGVNEVSWVQAGNIIEIFNERGDVYSRFETQDEEANTLLNTNDEDTLSFRDQVISTEQGTALSVLQKLFRVQA</sequence>
<dbReference type="EMBL" id="JBHSSW010000002">
    <property type="protein sequence ID" value="MFC6196636.1"/>
    <property type="molecule type" value="Genomic_DNA"/>
</dbReference>
<feature type="transmembrane region" description="Helical" evidence="1">
    <location>
        <begin position="84"/>
        <end position="102"/>
    </location>
</feature>
<comment type="caution">
    <text evidence="2">The sequence shown here is derived from an EMBL/GenBank/DDBJ whole genome shotgun (WGS) entry which is preliminary data.</text>
</comment>
<accession>A0ABW1S4S5</accession>